<gene>
    <name evidence="2" type="ORF">COCSUDRAFT_56269</name>
</gene>
<dbReference type="EMBL" id="AGSI01000011">
    <property type="protein sequence ID" value="EIE21819.1"/>
    <property type="molecule type" value="Genomic_DNA"/>
</dbReference>
<sequence length="235" mass="26113">MERLLTGNSTEQTWCTLTSYGTGWGKHQLCSLTSFIKPDGYCTFWSFGTSTDASFDVDLIAKHNCHGMALDPSVSYPTNLLGDKAVFMQMGAKLKESATYLPSPGAWFLANVPLLAKALSIERLQVLKMDCEGCEYSLADDIIKHDELFLDKVDQFAIEVHTSALIAKTRDHALALGRLYHLLQEAGLELVHAAVQYCNDEHAAYGHQAEFVAVGYPHSRNDYCQNLLFAKRNKA</sequence>
<dbReference type="OrthoDB" id="2011785at2759"/>
<dbReference type="KEGG" id="csl:COCSUDRAFT_56269"/>
<protein>
    <recommendedName>
        <fullName evidence="1">Methyltransferase domain-containing protein</fullName>
    </recommendedName>
</protein>
<dbReference type="eggNOG" id="ENOG502S29W">
    <property type="taxonomic scope" value="Eukaryota"/>
</dbReference>
<organism evidence="2 3">
    <name type="scientific">Coccomyxa subellipsoidea (strain C-169)</name>
    <name type="common">Green microalga</name>
    <dbReference type="NCBI Taxonomy" id="574566"/>
    <lineage>
        <taxon>Eukaryota</taxon>
        <taxon>Viridiplantae</taxon>
        <taxon>Chlorophyta</taxon>
        <taxon>core chlorophytes</taxon>
        <taxon>Trebouxiophyceae</taxon>
        <taxon>Trebouxiophyceae incertae sedis</taxon>
        <taxon>Coccomyxaceae</taxon>
        <taxon>Coccomyxa</taxon>
        <taxon>Coccomyxa subellipsoidea</taxon>
    </lineage>
</organism>
<dbReference type="PANTHER" id="PTHR32026:SF10">
    <property type="entry name" value="METHYLTRANSFERASE-LIKE PROTEIN 24-RELATED"/>
    <property type="match status" value="1"/>
</dbReference>
<evidence type="ECO:0000259" key="1">
    <source>
        <dbReference type="Pfam" id="PF13383"/>
    </source>
</evidence>
<dbReference type="AlphaFoldDB" id="I0YTV0"/>
<keyword evidence="3" id="KW-1185">Reference proteome</keyword>
<dbReference type="InterPro" id="IPR026913">
    <property type="entry name" value="METTL24"/>
</dbReference>
<feature type="domain" description="Methyltransferase" evidence="1">
    <location>
        <begin position="22"/>
        <end position="206"/>
    </location>
</feature>
<accession>I0YTV0</accession>
<dbReference type="Proteomes" id="UP000007264">
    <property type="component" value="Unassembled WGS sequence"/>
</dbReference>
<dbReference type="PANTHER" id="PTHR32026">
    <property type="entry name" value="METHYLTRANSFERASE-LIKE PROTEIN 24"/>
    <property type="match status" value="1"/>
</dbReference>
<evidence type="ECO:0000313" key="3">
    <source>
        <dbReference type="Proteomes" id="UP000007264"/>
    </source>
</evidence>
<proteinExistence type="predicted"/>
<comment type="caution">
    <text evidence="2">The sequence shown here is derived from an EMBL/GenBank/DDBJ whole genome shotgun (WGS) entry which is preliminary data.</text>
</comment>
<dbReference type="InterPro" id="IPR025714">
    <property type="entry name" value="Methyltranfer_dom"/>
</dbReference>
<dbReference type="Pfam" id="PF13383">
    <property type="entry name" value="Methyltransf_22"/>
    <property type="match status" value="1"/>
</dbReference>
<reference evidence="2 3" key="1">
    <citation type="journal article" date="2012" name="Genome Biol.">
        <title>The genome of the polar eukaryotic microalga coccomyxa subellipsoidea reveals traits of cold adaptation.</title>
        <authorList>
            <person name="Blanc G."/>
            <person name="Agarkova I."/>
            <person name="Grimwood J."/>
            <person name="Kuo A."/>
            <person name="Brueggeman A."/>
            <person name="Dunigan D."/>
            <person name="Gurnon J."/>
            <person name="Ladunga I."/>
            <person name="Lindquist E."/>
            <person name="Lucas S."/>
            <person name="Pangilinan J."/>
            <person name="Proschold T."/>
            <person name="Salamov A."/>
            <person name="Schmutz J."/>
            <person name="Weeks D."/>
            <person name="Yamada T."/>
            <person name="Claverie J.M."/>
            <person name="Grigoriev I."/>
            <person name="Van Etten J."/>
            <person name="Lomsadze A."/>
            <person name="Borodovsky M."/>
        </authorList>
    </citation>
    <scope>NUCLEOTIDE SEQUENCE [LARGE SCALE GENOMIC DNA]</scope>
    <source>
        <strain evidence="2 3">C-169</strain>
    </source>
</reference>
<name>I0YTV0_COCSC</name>
<dbReference type="RefSeq" id="XP_005646363.1">
    <property type="nucleotide sequence ID" value="XM_005646306.1"/>
</dbReference>
<evidence type="ECO:0000313" key="2">
    <source>
        <dbReference type="EMBL" id="EIE21819.1"/>
    </source>
</evidence>
<dbReference type="GeneID" id="17039804"/>